<reference evidence="1 2" key="1">
    <citation type="journal article" date="2018" name="Front. Plant Sci.">
        <title>Red Clover (Trifolium pratense) and Zigzag Clover (T. medium) - A Picture of Genomic Similarities and Differences.</title>
        <authorList>
            <person name="Dluhosova J."/>
            <person name="Istvanek J."/>
            <person name="Nedelnik J."/>
            <person name="Repkova J."/>
        </authorList>
    </citation>
    <scope>NUCLEOTIDE SEQUENCE [LARGE SCALE GENOMIC DNA]</scope>
    <source>
        <strain evidence="2">cv. 10/8</strain>
        <tissue evidence="1">Leaf</tissue>
    </source>
</reference>
<evidence type="ECO:0000313" key="1">
    <source>
        <dbReference type="EMBL" id="MCI59131.1"/>
    </source>
</evidence>
<protein>
    <submittedName>
        <fullName evidence="1">Uncharacterized protein</fullName>
    </submittedName>
</protein>
<dbReference type="Proteomes" id="UP000265520">
    <property type="component" value="Unassembled WGS sequence"/>
</dbReference>
<accession>A0A392TDB4</accession>
<keyword evidence="2" id="KW-1185">Reference proteome</keyword>
<feature type="non-terminal residue" evidence="1">
    <location>
        <position position="63"/>
    </location>
</feature>
<name>A0A392TDB4_9FABA</name>
<dbReference type="EMBL" id="LXQA010557843">
    <property type="protein sequence ID" value="MCI59131.1"/>
    <property type="molecule type" value="Genomic_DNA"/>
</dbReference>
<comment type="caution">
    <text evidence="1">The sequence shown here is derived from an EMBL/GenBank/DDBJ whole genome shotgun (WGS) entry which is preliminary data.</text>
</comment>
<sequence>MLLMEGLCKSMNIQIDTPSSAIHSASSKAVDIHQTETKEAGTLKIKEIQQNNIKAVEFADSSE</sequence>
<evidence type="ECO:0000313" key="2">
    <source>
        <dbReference type="Proteomes" id="UP000265520"/>
    </source>
</evidence>
<dbReference type="AlphaFoldDB" id="A0A392TDB4"/>
<proteinExistence type="predicted"/>
<organism evidence="1 2">
    <name type="scientific">Trifolium medium</name>
    <dbReference type="NCBI Taxonomy" id="97028"/>
    <lineage>
        <taxon>Eukaryota</taxon>
        <taxon>Viridiplantae</taxon>
        <taxon>Streptophyta</taxon>
        <taxon>Embryophyta</taxon>
        <taxon>Tracheophyta</taxon>
        <taxon>Spermatophyta</taxon>
        <taxon>Magnoliopsida</taxon>
        <taxon>eudicotyledons</taxon>
        <taxon>Gunneridae</taxon>
        <taxon>Pentapetalae</taxon>
        <taxon>rosids</taxon>
        <taxon>fabids</taxon>
        <taxon>Fabales</taxon>
        <taxon>Fabaceae</taxon>
        <taxon>Papilionoideae</taxon>
        <taxon>50 kb inversion clade</taxon>
        <taxon>NPAAA clade</taxon>
        <taxon>Hologalegina</taxon>
        <taxon>IRL clade</taxon>
        <taxon>Trifolieae</taxon>
        <taxon>Trifolium</taxon>
    </lineage>
</organism>